<proteinExistence type="predicted"/>
<reference evidence="3 4" key="1">
    <citation type="submission" date="2020-03" db="EMBL/GenBank/DDBJ databases">
        <title>The role of nitrogen metabolism on polyethylene biodegradation.</title>
        <authorList>
            <person name="Peixoto J."/>
            <person name="Vizzotto C.S."/>
            <person name="Ramos A."/>
            <person name="Alves G."/>
            <person name="Steindorff A."/>
            <person name="Kruger R."/>
        </authorList>
    </citation>
    <scope>NUCLEOTIDE SEQUENCE [LARGE SCALE GENOMIC DNA]</scope>
    <source>
        <strain evidence="3 4">PE63</strain>
    </source>
</reference>
<dbReference type="Proteomes" id="UP001647436">
    <property type="component" value="Unassembled WGS sequence"/>
</dbReference>
<feature type="compositionally biased region" description="Low complexity" evidence="1">
    <location>
        <begin position="14"/>
        <end position="24"/>
    </location>
</feature>
<evidence type="ECO:0000313" key="4">
    <source>
        <dbReference type="Proteomes" id="UP001647436"/>
    </source>
</evidence>
<sequence>MSEAAVEEETMQSEEQAPTPAQTTAGALLRQAREAARMQLPVMAATLKVPQRKLEALEADDYAAFPDHVFMRALAMGMCRTLHIDADPVLALLPRTEIKSLANTGPGINEAVKVRSSFKVTGTSLDSGNSSSRKIAAGVLILLAAAAAVYFVPFHQVIDGADTTDAQAQMPAQAESGEATVMGAPVTEPAAQAEETAQGGSAATAAASTEPGTAAAAAGVTGAAAGGAPAASAATAQTATPVAEAAAPATGAGGLLVLKVNTGQSWVKVKDAAGKVVLEKTLSKDESATAEGQLPLSVIVGNAKGTQVTVRGEPFDISSTRDNVARFEVK</sequence>
<name>A0ABS5LY42_9BURK</name>
<protein>
    <submittedName>
        <fullName evidence="3">Cytoskeleton protein RodZ</fullName>
    </submittedName>
</protein>
<dbReference type="PANTHER" id="PTHR34475">
    <property type="match status" value="1"/>
</dbReference>
<comment type="caution">
    <text evidence="3">The sequence shown here is derived from an EMBL/GenBank/DDBJ whole genome shotgun (WGS) entry which is preliminary data.</text>
</comment>
<dbReference type="Pfam" id="PF13413">
    <property type="entry name" value="HTH_25"/>
    <property type="match status" value="1"/>
</dbReference>
<dbReference type="InterPro" id="IPR050400">
    <property type="entry name" value="Bact_Cytoskel_RodZ"/>
</dbReference>
<dbReference type="InterPro" id="IPR025194">
    <property type="entry name" value="RodZ-like_C"/>
</dbReference>
<dbReference type="EMBL" id="JAANES010000005">
    <property type="protein sequence ID" value="MBS3021206.1"/>
    <property type="molecule type" value="Genomic_DNA"/>
</dbReference>
<evidence type="ECO:0000313" key="3">
    <source>
        <dbReference type="EMBL" id="MBS3021206.1"/>
    </source>
</evidence>
<organism evidence="3 4">
    <name type="scientific">Comamonas brasiliensis</name>
    <dbReference type="NCBI Taxonomy" id="1812482"/>
    <lineage>
        <taxon>Bacteria</taxon>
        <taxon>Pseudomonadati</taxon>
        <taxon>Pseudomonadota</taxon>
        <taxon>Betaproteobacteria</taxon>
        <taxon>Burkholderiales</taxon>
        <taxon>Comamonadaceae</taxon>
        <taxon>Comamonas</taxon>
    </lineage>
</organism>
<dbReference type="RefSeq" id="WP_211458623.1">
    <property type="nucleotide sequence ID" value="NZ_JAANES010000005.1"/>
</dbReference>
<evidence type="ECO:0000256" key="1">
    <source>
        <dbReference type="SAM" id="MobiDB-lite"/>
    </source>
</evidence>
<keyword evidence="4" id="KW-1185">Reference proteome</keyword>
<feature type="domain" description="Cytoskeleton protein RodZ-like C-terminal" evidence="2">
    <location>
        <begin position="262"/>
        <end position="328"/>
    </location>
</feature>
<feature type="region of interest" description="Disordered" evidence="1">
    <location>
        <begin position="1"/>
        <end position="24"/>
    </location>
</feature>
<dbReference type="Gene3D" id="1.10.260.40">
    <property type="entry name" value="lambda repressor-like DNA-binding domains"/>
    <property type="match status" value="1"/>
</dbReference>
<gene>
    <name evidence="3" type="primary">rodZ</name>
    <name evidence="3" type="ORF">DJFAAGMI_03970</name>
</gene>
<dbReference type="InterPro" id="IPR010982">
    <property type="entry name" value="Lambda_DNA-bd_dom_sf"/>
</dbReference>
<accession>A0ABS5LY42</accession>
<feature type="compositionally biased region" description="Acidic residues" evidence="1">
    <location>
        <begin position="1"/>
        <end position="12"/>
    </location>
</feature>
<evidence type="ECO:0000259" key="2">
    <source>
        <dbReference type="Pfam" id="PF13464"/>
    </source>
</evidence>
<dbReference type="Pfam" id="PF13464">
    <property type="entry name" value="RodZ_C"/>
    <property type="match status" value="1"/>
</dbReference>
<dbReference type="PANTHER" id="PTHR34475:SF1">
    <property type="entry name" value="CYTOSKELETON PROTEIN RODZ"/>
    <property type="match status" value="1"/>
</dbReference>